<accession>A0A0A6P889</accession>
<gene>
    <name evidence="1" type="ORF">PN36_11210</name>
</gene>
<name>A0A0A6P889_9GAMM</name>
<comment type="caution">
    <text evidence="1">The sequence shown here is derived from an EMBL/GenBank/DDBJ whole genome shotgun (WGS) entry which is preliminary data.</text>
</comment>
<organism evidence="1 2">
    <name type="scientific">Candidatus Thiomargarita nelsonii</name>
    <dbReference type="NCBI Taxonomy" id="1003181"/>
    <lineage>
        <taxon>Bacteria</taxon>
        <taxon>Pseudomonadati</taxon>
        <taxon>Pseudomonadota</taxon>
        <taxon>Gammaproteobacteria</taxon>
        <taxon>Thiotrichales</taxon>
        <taxon>Thiotrichaceae</taxon>
        <taxon>Thiomargarita</taxon>
    </lineage>
</organism>
<sequence length="161" mass="18302">MKSGSHMILYLKTQSQIGVHRSLESKIYLGSAKMMSLTIAPWSPRFILGVLKIRINTMKTNTFLKKILCLTGLLVCLAPPAWSLTDEDIVQSLEALGQWKMAYPLAIQLAQQQNTYAAWRQVTTQYAQFDTSGRAYLQTWQQAQKANHPNPLYLDKNMEIP</sequence>
<reference evidence="1 2" key="1">
    <citation type="journal article" date="2016" name="Front. Microbiol.">
        <title>Single-Cell (Meta-)Genomics of a Dimorphic Candidatus Thiomargarita nelsonii Reveals Genomic Plasticity.</title>
        <authorList>
            <person name="Flood B.E."/>
            <person name="Fliss P."/>
            <person name="Jones D.S."/>
            <person name="Dick G.J."/>
            <person name="Jain S."/>
            <person name="Kaster A.K."/>
            <person name="Winkel M."/>
            <person name="Mussmann M."/>
            <person name="Bailey J."/>
        </authorList>
    </citation>
    <scope>NUCLEOTIDE SEQUENCE [LARGE SCALE GENOMIC DNA]</scope>
    <source>
        <strain evidence="1">Hydrate Ridge</strain>
    </source>
</reference>
<dbReference type="EMBL" id="JSZA02000034">
    <property type="protein sequence ID" value="KHD06602.1"/>
    <property type="molecule type" value="Genomic_DNA"/>
</dbReference>
<keyword evidence="2" id="KW-1185">Reference proteome</keyword>
<dbReference type="Proteomes" id="UP000030428">
    <property type="component" value="Unassembled WGS sequence"/>
</dbReference>
<evidence type="ECO:0000313" key="1">
    <source>
        <dbReference type="EMBL" id="KHD06602.1"/>
    </source>
</evidence>
<evidence type="ECO:0000313" key="2">
    <source>
        <dbReference type="Proteomes" id="UP000030428"/>
    </source>
</evidence>
<proteinExistence type="predicted"/>
<dbReference type="AlphaFoldDB" id="A0A0A6P889"/>
<protein>
    <submittedName>
        <fullName evidence="1">Uncharacterized protein</fullName>
    </submittedName>
</protein>